<dbReference type="InterPro" id="IPR029056">
    <property type="entry name" value="Ribokinase-like"/>
</dbReference>
<protein>
    <submittedName>
        <fullName evidence="1">Uncharacterized protein</fullName>
    </submittedName>
</protein>
<dbReference type="EMBL" id="CAJOBR010004406">
    <property type="protein sequence ID" value="CAF4780319.1"/>
    <property type="molecule type" value="Genomic_DNA"/>
</dbReference>
<proteinExistence type="predicted"/>
<name>A0A821A5M5_9BILA</name>
<dbReference type="Proteomes" id="UP000663848">
    <property type="component" value="Unassembled WGS sequence"/>
</dbReference>
<dbReference type="EMBL" id="CAJOBS010000397">
    <property type="protein sequence ID" value="CAF4567568.1"/>
    <property type="molecule type" value="Genomic_DNA"/>
</dbReference>
<sequence length="81" mass="9433">MIREKPEQQHKHYLQLIDWNVCFLLDLEIALHINRFLAYLSLGKTHEEAIQAGAYCAFECIQQSGCTFPDKPFFDPTTFVV</sequence>
<dbReference type="Gene3D" id="3.40.1190.20">
    <property type="match status" value="1"/>
</dbReference>
<dbReference type="AlphaFoldDB" id="A0A821A5M5"/>
<reference evidence="1" key="1">
    <citation type="submission" date="2021-02" db="EMBL/GenBank/DDBJ databases">
        <authorList>
            <person name="Nowell W R."/>
        </authorList>
    </citation>
    <scope>NUCLEOTIDE SEQUENCE</scope>
</reference>
<comment type="caution">
    <text evidence="1">The sequence shown here is derived from an EMBL/GenBank/DDBJ whole genome shotgun (WGS) entry which is preliminary data.</text>
</comment>
<organism evidence="1 3">
    <name type="scientific">Rotaria socialis</name>
    <dbReference type="NCBI Taxonomy" id="392032"/>
    <lineage>
        <taxon>Eukaryota</taxon>
        <taxon>Metazoa</taxon>
        <taxon>Spiralia</taxon>
        <taxon>Gnathifera</taxon>
        <taxon>Rotifera</taxon>
        <taxon>Eurotatoria</taxon>
        <taxon>Bdelloidea</taxon>
        <taxon>Philodinida</taxon>
        <taxon>Philodinidae</taxon>
        <taxon>Rotaria</taxon>
    </lineage>
</organism>
<accession>A0A821A5M5</accession>
<gene>
    <name evidence="2" type="ORF">QYT958_LOCUS22681</name>
    <name evidence="1" type="ORF">TOA249_LOCUS8370</name>
</gene>
<evidence type="ECO:0000313" key="1">
    <source>
        <dbReference type="EMBL" id="CAF4567568.1"/>
    </source>
</evidence>
<dbReference type="Proteomes" id="UP000663838">
    <property type="component" value="Unassembled WGS sequence"/>
</dbReference>
<evidence type="ECO:0000313" key="2">
    <source>
        <dbReference type="EMBL" id="CAF4780319.1"/>
    </source>
</evidence>
<evidence type="ECO:0000313" key="3">
    <source>
        <dbReference type="Proteomes" id="UP000663838"/>
    </source>
</evidence>